<dbReference type="EMBL" id="CP000776">
    <property type="protein sequence ID" value="ABS52529.1"/>
    <property type="molecule type" value="Genomic_DNA"/>
</dbReference>
<keyword evidence="1" id="KW-0812">Transmembrane</keyword>
<dbReference type="Proteomes" id="UP000002407">
    <property type="component" value="Chromosome"/>
</dbReference>
<keyword evidence="3" id="KW-1185">Reference proteome</keyword>
<protein>
    <submittedName>
        <fullName evidence="2">Putative secy-independent transporter protein</fullName>
    </submittedName>
</protein>
<evidence type="ECO:0000313" key="3">
    <source>
        <dbReference type="Proteomes" id="UP000002407"/>
    </source>
</evidence>
<keyword evidence="1" id="KW-0472">Membrane</keyword>
<feature type="transmembrane region" description="Helical" evidence="1">
    <location>
        <begin position="113"/>
        <end position="129"/>
    </location>
</feature>
<keyword evidence="1" id="KW-1133">Transmembrane helix</keyword>
<feature type="transmembrane region" description="Helical" evidence="1">
    <location>
        <begin position="20"/>
        <end position="40"/>
    </location>
</feature>
<evidence type="ECO:0000313" key="2">
    <source>
        <dbReference type="EMBL" id="ABS52529.1"/>
    </source>
</evidence>
<reference evidence="3" key="1">
    <citation type="submission" date="2007-07" db="EMBL/GenBank/DDBJ databases">
        <title>Complete genome sequence of Campylobacter hominis ATCC BAA-381, a commensal isolated from the human gastrointestinal tract.</title>
        <authorList>
            <person name="Fouts D.E."/>
            <person name="Mongodin E.F."/>
            <person name="Puiu D."/>
            <person name="Sebastian Y."/>
            <person name="Miller W.G."/>
            <person name="Mandrell R.E."/>
            <person name="Nelson K.E."/>
        </authorList>
    </citation>
    <scope>NUCLEOTIDE SEQUENCE [LARGE SCALE GENOMIC DNA]</scope>
    <source>
        <strain evidence="3">ATCC BAA-381 / LMG 19568 / NCTC 13146 / CH001A</strain>
    </source>
</reference>
<sequence length="154" mass="17825">MKKTVAKKIKTGRLFKATFFQLVIIMPIASVVIEIFKILLSTSCYIEEIDNVQNEIYIAVNGMLKLYIFIHNSLIIMLYTALNFFIINYFVCKKIKVITAAKFYIFFKKSAKYLFFVPIIVFLVQALISAESIKLVIFVALNLYIIKIILLSMK</sequence>
<dbReference type="HOGENOM" id="CLU_1700981_0_0_7"/>
<organism evidence="2 3">
    <name type="scientific">Campylobacter hominis (strain ATCC BAA-381 / DSM 21671 / CCUG 45161 / LMG 19568 / NCTC 13146 / CH001A)</name>
    <dbReference type="NCBI Taxonomy" id="360107"/>
    <lineage>
        <taxon>Bacteria</taxon>
        <taxon>Pseudomonadati</taxon>
        <taxon>Campylobacterota</taxon>
        <taxon>Epsilonproteobacteria</taxon>
        <taxon>Campylobacterales</taxon>
        <taxon>Campylobacteraceae</taxon>
        <taxon>Campylobacter</taxon>
    </lineage>
</organism>
<dbReference type="STRING" id="360107.CHAB381_1605"/>
<dbReference type="RefSeq" id="WP_012109433.1">
    <property type="nucleotide sequence ID" value="NC_009714.1"/>
</dbReference>
<dbReference type="AlphaFoldDB" id="A7I3N7"/>
<feature type="transmembrane region" description="Helical" evidence="1">
    <location>
        <begin position="66"/>
        <end position="92"/>
    </location>
</feature>
<evidence type="ECO:0000256" key="1">
    <source>
        <dbReference type="SAM" id="Phobius"/>
    </source>
</evidence>
<proteinExistence type="predicted"/>
<name>A7I3N7_CAMHC</name>
<accession>A7I3N7</accession>
<dbReference type="KEGG" id="cha:CHAB381_1605"/>
<gene>
    <name evidence="2" type="ordered locus">CHAB381_1605</name>
</gene>
<feature type="transmembrane region" description="Helical" evidence="1">
    <location>
        <begin position="135"/>
        <end position="153"/>
    </location>
</feature>